<keyword evidence="1" id="KW-0677">Repeat</keyword>
<evidence type="ECO:0000313" key="3">
    <source>
        <dbReference type="EMBL" id="GER37710.1"/>
    </source>
</evidence>
<organism evidence="3 4">
    <name type="scientific">Striga asiatica</name>
    <name type="common">Asiatic witchweed</name>
    <name type="synonym">Buchnera asiatica</name>
    <dbReference type="NCBI Taxonomy" id="4170"/>
    <lineage>
        <taxon>Eukaryota</taxon>
        <taxon>Viridiplantae</taxon>
        <taxon>Streptophyta</taxon>
        <taxon>Embryophyta</taxon>
        <taxon>Tracheophyta</taxon>
        <taxon>Spermatophyta</taxon>
        <taxon>Magnoliopsida</taxon>
        <taxon>eudicotyledons</taxon>
        <taxon>Gunneridae</taxon>
        <taxon>Pentapetalae</taxon>
        <taxon>asterids</taxon>
        <taxon>lamiids</taxon>
        <taxon>Lamiales</taxon>
        <taxon>Orobanchaceae</taxon>
        <taxon>Buchnereae</taxon>
        <taxon>Striga</taxon>
    </lineage>
</organism>
<dbReference type="Gene3D" id="1.25.40.10">
    <property type="entry name" value="Tetratricopeptide repeat domain"/>
    <property type="match status" value="2"/>
</dbReference>
<gene>
    <name evidence="3" type="ORF">STAS_14139</name>
</gene>
<dbReference type="InterPro" id="IPR011990">
    <property type="entry name" value="TPR-like_helical_dom_sf"/>
</dbReference>
<evidence type="ECO:0000313" key="4">
    <source>
        <dbReference type="Proteomes" id="UP000325081"/>
    </source>
</evidence>
<dbReference type="Proteomes" id="UP000325081">
    <property type="component" value="Unassembled WGS sequence"/>
</dbReference>
<dbReference type="PROSITE" id="PS51375">
    <property type="entry name" value="PPR"/>
    <property type="match status" value="2"/>
</dbReference>
<dbReference type="Pfam" id="PF13041">
    <property type="entry name" value="PPR_2"/>
    <property type="match status" value="1"/>
</dbReference>
<dbReference type="InterPro" id="IPR046960">
    <property type="entry name" value="PPR_At4g14850-like_plant"/>
</dbReference>
<name>A0A5A7PXX8_STRAF</name>
<dbReference type="AlphaFoldDB" id="A0A5A7PXX8"/>
<accession>A0A5A7PXX8</accession>
<evidence type="ECO:0000256" key="1">
    <source>
        <dbReference type="ARBA" id="ARBA00022737"/>
    </source>
</evidence>
<dbReference type="InterPro" id="IPR046848">
    <property type="entry name" value="E_motif"/>
</dbReference>
<dbReference type="PANTHER" id="PTHR47926">
    <property type="entry name" value="PENTATRICOPEPTIDE REPEAT-CONTAINING PROTEIN"/>
    <property type="match status" value="1"/>
</dbReference>
<proteinExistence type="predicted"/>
<dbReference type="GO" id="GO:0003723">
    <property type="term" value="F:RNA binding"/>
    <property type="evidence" value="ECO:0007669"/>
    <property type="project" value="InterPro"/>
</dbReference>
<dbReference type="GO" id="GO:0009451">
    <property type="term" value="P:RNA modification"/>
    <property type="evidence" value="ECO:0007669"/>
    <property type="project" value="InterPro"/>
</dbReference>
<reference evidence="4" key="1">
    <citation type="journal article" date="2019" name="Curr. Biol.">
        <title>Genome Sequence of Striga asiatica Provides Insight into the Evolution of Plant Parasitism.</title>
        <authorList>
            <person name="Yoshida S."/>
            <person name="Kim S."/>
            <person name="Wafula E.K."/>
            <person name="Tanskanen J."/>
            <person name="Kim Y.M."/>
            <person name="Honaas L."/>
            <person name="Yang Z."/>
            <person name="Spallek T."/>
            <person name="Conn C.E."/>
            <person name="Ichihashi Y."/>
            <person name="Cheong K."/>
            <person name="Cui S."/>
            <person name="Der J.P."/>
            <person name="Gundlach H."/>
            <person name="Jiao Y."/>
            <person name="Hori C."/>
            <person name="Ishida J.K."/>
            <person name="Kasahara H."/>
            <person name="Kiba T."/>
            <person name="Kim M.S."/>
            <person name="Koo N."/>
            <person name="Laohavisit A."/>
            <person name="Lee Y.H."/>
            <person name="Lumba S."/>
            <person name="McCourt P."/>
            <person name="Mortimer J.C."/>
            <person name="Mutuku J.M."/>
            <person name="Nomura T."/>
            <person name="Sasaki-Sekimoto Y."/>
            <person name="Seto Y."/>
            <person name="Wang Y."/>
            <person name="Wakatake T."/>
            <person name="Sakakibara H."/>
            <person name="Demura T."/>
            <person name="Yamaguchi S."/>
            <person name="Yoneyama K."/>
            <person name="Manabe R.I."/>
            <person name="Nelson D.C."/>
            <person name="Schulman A.H."/>
            <person name="Timko M.P."/>
            <person name="dePamphilis C.W."/>
            <person name="Choi D."/>
            <person name="Shirasu K."/>
        </authorList>
    </citation>
    <scope>NUCLEOTIDE SEQUENCE [LARGE SCALE GENOMIC DNA]</scope>
    <source>
        <strain evidence="4">cv. UVA1</strain>
    </source>
</reference>
<evidence type="ECO:0000256" key="2">
    <source>
        <dbReference type="PROSITE-ProRule" id="PRU00708"/>
    </source>
</evidence>
<protein>
    <submittedName>
        <fullName evidence="3">Pentatricopeptide repeat-containing protein</fullName>
    </submittedName>
</protein>
<dbReference type="PANTHER" id="PTHR47926:SF375">
    <property type="entry name" value="PENTATRICOPEPTIDE REPEAT-CONTAINING PROTEIN"/>
    <property type="match status" value="1"/>
</dbReference>
<comment type="caution">
    <text evidence="3">The sequence shown here is derived from an EMBL/GenBank/DDBJ whole genome shotgun (WGS) entry which is preliminary data.</text>
</comment>
<feature type="repeat" description="PPR" evidence="2">
    <location>
        <begin position="107"/>
        <end position="141"/>
    </location>
</feature>
<keyword evidence="4" id="KW-1185">Reference proteome</keyword>
<dbReference type="InterPro" id="IPR002885">
    <property type="entry name" value="PPR_rpt"/>
</dbReference>
<dbReference type="NCBIfam" id="TIGR00756">
    <property type="entry name" value="PPR"/>
    <property type="match status" value="2"/>
</dbReference>
<sequence length="307" mass="34423">MLPLTDNVKNALITMYSRCGYLSHAHIMFRLSETKSVVTWNSIISGFAQWDRPEEATYLFKELLLAGIKPNFVTLAGILPLCARVANLRHGKEFHCYICRCEEFQSHLLLWNSLIDMYARSGKVSTARKLFDLLENRDTVSYTSIIAGYGMQGNGKGRLAEEGKRCYPRDALRANPRNVGHALGACRIHGDTNIGEWAAEKLLEMRPQNSGYYVLIANMYAASGCWGKLAKVRSFMRDLGVRKDPGCASVDTGDGFEPFMVEDSSNSQADELYSLLGGLTKQMRDIDRVVHVNFEAEGENLTENFEP</sequence>
<dbReference type="OrthoDB" id="185373at2759"/>
<dbReference type="Pfam" id="PF20431">
    <property type="entry name" value="E_motif"/>
    <property type="match status" value="1"/>
</dbReference>
<dbReference type="Pfam" id="PF01535">
    <property type="entry name" value="PPR"/>
    <property type="match status" value="2"/>
</dbReference>
<feature type="repeat" description="PPR" evidence="2">
    <location>
        <begin position="36"/>
        <end position="70"/>
    </location>
</feature>
<dbReference type="EMBL" id="BKCP01005405">
    <property type="protein sequence ID" value="GER37710.1"/>
    <property type="molecule type" value="Genomic_DNA"/>
</dbReference>